<evidence type="ECO:0000259" key="1">
    <source>
        <dbReference type="PROSITE" id="PS51186"/>
    </source>
</evidence>
<dbReference type="Gene3D" id="3.40.630.30">
    <property type="match status" value="1"/>
</dbReference>
<dbReference type="PANTHER" id="PTHR43072:SF60">
    <property type="entry name" value="L-2,4-DIAMINOBUTYRIC ACID ACETYLTRANSFERASE"/>
    <property type="match status" value="1"/>
</dbReference>
<dbReference type="GO" id="GO:0016747">
    <property type="term" value="F:acyltransferase activity, transferring groups other than amino-acyl groups"/>
    <property type="evidence" value="ECO:0007669"/>
    <property type="project" value="InterPro"/>
</dbReference>
<accession>A0A382HE59</accession>
<gene>
    <name evidence="2" type="ORF">METZ01_LOCUS237625</name>
</gene>
<feature type="domain" description="N-acetyltransferase" evidence="1">
    <location>
        <begin position="3"/>
        <end position="152"/>
    </location>
</feature>
<protein>
    <recommendedName>
        <fullName evidence="1">N-acetyltransferase domain-containing protein</fullName>
    </recommendedName>
</protein>
<dbReference type="InterPro" id="IPR000182">
    <property type="entry name" value="GNAT_dom"/>
</dbReference>
<organism evidence="2">
    <name type="scientific">marine metagenome</name>
    <dbReference type="NCBI Taxonomy" id="408172"/>
    <lineage>
        <taxon>unclassified sequences</taxon>
        <taxon>metagenomes</taxon>
        <taxon>ecological metagenomes</taxon>
    </lineage>
</organism>
<sequence length="152" mass="17456">MKLVIERATIDDVTEVAKLFNAYRLFYNQHDDLALATEFLAERINNSESVIFYAKDVDGGYVGFTQLYPSFCSVSAQRIWILYDLYVAEDVRSNGIGTNLLNRAREFAEETIAKEILLDTARSNVKAQKLYESLGYEKDKEYLSYSLTIHKV</sequence>
<dbReference type="AlphaFoldDB" id="A0A382HE59"/>
<dbReference type="PANTHER" id="PTHR43072">
    <property type="entry name" value="N-ACETYLTRANSFERASE"/>
    <property type="match status" value="1"/>
</dbReference>
<proteinExistence type="predicted"/>
<name>A0A382HE59_9ZZZZ</name>
<dbReference type="CDD" id="cd04301">
    <property type="entry name" value="NAT_SF"/>
    <property type="match status" value="1"/>
</dbReference>
<evidence type="ECO:0000313" key="2">
    <source>
        <dbReference type="EMBL" id="SVB84771.1"/>
    </source>
</evidence>
<dbReference type="SUPFAM" id="SSF55729">
    <property type="entry name" value="Acyl-CoA N-acyltransferases (Nat)"/>
    <property type="match status" value="1"/>
</dbReference>
<dbReference type="EMBL" id="UINC01060354">
    <property type="protein sequence ID" value="SVB84771.1"/>
    <property type="molecule type" value="Genomic_DNA"/>
</dbReference>
<dbReference type="InterPro" id="IPR016181">
    <property type="entry name" value="Acyl_CoA_acyltransferase"/>
</dbReference>
<dbReference type="Pfam" id="PF00583">
    <property type="entry name" value="Acetyltransf_1"/>
    <property type="match status" value="1"/>
</dbReference>
<reference evidence="2" key="1">
    <citation type="submission" date="2018-05" db="EMBL/GenBank/DDBJ databases">
        <authorList>
            <person name="Lanie J.A."/>
            <person name="Ng W.-L."/>
            <person name="Kazmierczak K.M."/>
            <person name="Andrzejewski T.M."/>
            <person name="Davidsen T.M."/>
            <person name="Wayne K.J."/>
            <person name="Tettelin H."/>
            <person name="Glass J.I."/>
            <person name="Rusch D."/>
            <person name="Podicherti R."/>
            <person name="Tsui H.-C.T."/>
            <person name="Winkler M.E."/>
        </authorList>
    </citation>
    <scope>NUCLEOTIDE SEQUENCE</scope>
</reference>
<dbReference type="PROSITE" id="PS51186">
    <property type="entry name" value="GNAT"/>
    <property type="match status" value="1"/>
</dbReference>